<organism evidence="2 3">
    <name type="scientific">Clostridioides difficile</name>
    <name type="common">Peptoclostridium difficile</name>
    <dbReference type="NCBI Taxonomy" id="1496"/>
    <lineage>
        <taxon>Bacteria</taxon>
        <taxon>Bacillati</taxon>
        <taxon>Bacillota</taxon>
        <taxon>Clostridia</taxon>
        <taxon>Peptostreptococcales</taxon>
        <taxon>Peptostreptococcaceae</taxon>
        <taxon>Clostridioides</taxon>
    </lineage>
</organism>
<evidence type="ECO:0000313" key="3">
    <source>
        <dbReference type="Proteomes" id="UP000189137"/>
    </source>
</evidence>
<dbReference type="InterPro" id="IPR027417">
    <property type="entry name" value="P-loop_NTPase"/>
</dbReference>
<dbReference type="InterPro" id="IPR025669">
    <property type="entry name" value="AAA_dom"/>
</dbReference>
<dbReference type="PANTHER" id="PTHR13696:SF99">
    <property type="entry name" value="COBYRINIC ACID AC-DIAMIDE SYNTHASE"/>
    <property type="match status" value="1"/>
</dbReference>
<gene>
    <name evidence="2" type="primary">soj_1</name>
    <name evidence="2" type="ORF">SAMEA3375112_01946</name>
</gene>
<evidence type="ECO:0000313" key="2">
    <source>
        <dbReference type="EMBL" id="SJS38757.1"/>
    </source>
</evidence>
<dbReference type="CDD" id="cd02042">
    <property type="entry name" value="ParAB_family"/>
    <property type="match status" value="1"/>
</dbReference>
<evidence type="ECO:0000259" key="1">
    <source>
        <dbReference type="Pfam" id="PF13614"/>
    </source>
</evidence>
<dbReference type="Pfam" id="PF13614">
    <property type="entry name" value="AAA_31"/>
    <property type="match status" value="1"/>
</dbReference>
<accession>A0A9X8RIY5</accession>
<dbReference type="RefSeq" id="WP_077716239.1">
    <property type="nucleotide sequence ID" value="NZ_BITL01000037.1"/>
</dbReference>
<dbReference type="Proteomes" id="UP000189137">
    <property type="component" value="Unassembled WGS sequence"/>
</dbReference>
<sequence length="272" mass="31088">MSTSLNTISIFNVKGGVGKTTLTILTAMYLSKLNKKVLIVDGDFQANTTQFIHNTLFEGNTMFEALAYKTKAEDIIIKSPLKDFPSIDLIGSKLECCVLGELLVTETNREKAVYRWFAKNIGTLGKYDYILIDLSPSYDVVTRNFLLISDSIVTPLEFQDIASIRGCNLFYTKFKEDLEKLEIDNNVKKAIVVNRYTSRKLSTGDEFNNQLEKYDNIKKVLLNTRISEGTIVKNAILNKTDIEEYCKKIKKAHKVREEFKNYIDELFERGIL</sequence>
<reference evidence="2 3" key="1">
    <citation type="submission" date="2017-02" db="EMBL/GenBank/DDBJ databases">
        <authorList>
            <consortium name="Pathogen Informatics"/>
        </authorList>
    </citation>
    <scope>NUCLEOTIDE SEQUENCE [LARGE SCALE GENOMIC DNA]</scope>
    <source>
        <strain evidence="2 3">VRECD0157</strain>
    </source>
</reference>
<protein>
    <submittedName>
        <fullName evidence="2">Sporulation initiation inhibitor protein soj</fullName>
    </submittedName>
</protein>
<name>A0A9X8RIY5_CLODI</name>
<dbReference type="EMBL" id="FUPS01000006">
    <property type="protein sequence ID" value="SJS38757.1"/>
    <property type="molecule type" value="Genomic_DNA"/>
</dbReference>
<dbReference type="SUPFAM" id="SSF52540">
    <property type="entry name" value="P-loop containing nucleoside triphosphate hydrolases"/>
    <property type="match status" value="1"/>
</dbReference>
<dbReference type="PANTHER" id="PTHR13696">
    <property type="entry name" value="P-LOOP CONTAINING NUCLEOSIDE TRIPHOSPHATE HYDROLASE"/>
    <property type="match status" value="1"/>
</dbReference>
<dbReference type="Gene3D" id="3.40.50.300">
    <property type="entry name" value="P-loop containing nucleotide triphosphate hydrolases"/>
    <property type="match status" value="1"/>
</dbReference>
<comment type="caution">
    <text evidence="2">The sequence shown here is derived from an EMBL/GenBank/DDBJ whole genome shotgun (WGS) entry which is preliminary data.</text>
</comment>
<dbReference type="AlphaFoldDB" id="A0A9X8RIY5"/>
<proteinExistence type="predicted"/>
<feature type="domain" description="AAA" evidence="1">
    <location>
        <begin position="6"/>
        <end position="176"/>
    </location>
</feature>
<dbReference type="InterPro" id="IPR050678">
    <property type="entry name" value="DNA_Partitioning_ATPase"/>
</dbReference>